<evidence type="ECO:0000256" key="2">
    <source>
        <dbReference type="ARBA" id="ARBA00005684"/>
    </source>
</evidence>
<dbReference type="InterPro" id="IPR003385">
    <property type="entry name" value="Glyco_hydro_77"/>
</dbReference>
<evidence type="ECO:0000256" key="7">
    <source>
        <dbReference type="ARBA" id="ARBA00023277"/>
    </source>
</evidence>
<dbReference type="Proteomes" id="UP000064967">
    <property type="component" value="Chromosome"/>
</dbReference>
<comment type="catalytic activity">
    <reaction evidence="1 10">
        <text>Transfers a segment of a (1-&gt;4)-alpha-D-glucan to a new position in an acceptor, which may be glucose or a (1-&gt;4)-alpha-D-glucan.</text>
        <dbReference type="EC" id="2.4.1.25"/>
    </reaction>
</comment>
<dbReference type="PANTHER" id="PTHR32438:SF5">
    <property type="entry name" value="4-ALPHA-GLUCANOTRANSFERASE DPE1, CHLOROPLASTIC_AMYLOPLASTIC"/>
    <property type="match status" value="1"/>
</dbReference>
<proteinExistence type="inferred from homology"/>
<dbReference type="Gene3D" id="3.20.20.80">
    <property type="entry name" value="Glycosidases"/>
    <property type="match status" value="1"/>
</dbReference>
<evidence type="ECO:0000256" key="1">
    <source>
        <dbReference type="ARBA" id="ARBA00000439"/>
    </source>
</evidence>
<dbReference type="KEGG" id="llu:AKJ09_10089"/>
<evidence type="ECO:0000256" key="10">
    <source>
        <dbReference type="RuleBase" id="RU361207"/>
    </source>
</evidence>
<evidence type="ECO:0000256" key="9">
    <source>
        <dbReference type="ARBA" id="ARBA00031501"/>
    </source>
</evidence>
<keyword evidence="12" id="KW-1185">Reference proteome</keyword>
<reference evidence="11 12" key="1">
    <citation type="submission" date="2015-08" db="EMBL/GenBank/DDBJ databases">
        <authorList>
            <person name="Babu N.S."/>
            <person name="Beckwith C.J."/>
            <person name="Beseler K.G."/>
            <person name="Brison A."/>
            <person name="Carone J.V."/>
            <person name="Caskin T.P."/>
            <person name="Diamond M."/>
            <person name="Durham M.E."/>
            <person name="Foxe J.M."/>
            <person name="Go M."/>
            <person name="Henderson B.A."/>
            <person name="Jones I.B."/>
            <person name="McGettigan J.A."/>
            <person name="Micheletti S.J."/>
            <person name="Nasrallah M.E."/>
            <person name="Ortiz D."/>
            <person name="Piller C.R."/>
            <person name="Privatt S.R."/>
            <person name="Schneider S.L."/>
            <person name="Sharp S."/>
            <person name="Smith T.C."/>
            <person name="Stanton J.D."/>
            <person name="Ullery H.E."/>
            <person name="Wilson R.J."/>
            <person name="Serrano M.G."/>
            <person name="Buck G."/>
            <person name="Lee V."/>
            <person name="Wang Y."/>
            <person name="Carvalho R."/>
            <person name="Voegtly L."/>
            <person name="Shi R."/>
            <person name="Duckworth R."/>
            <person name="Johnson A."/>
            <person name="Loviza R."/>
            <person name="Walstead R."/>
            <person name="Shah Z."/>
            <person name="Kiflezghi M."/>
            <person name="Wade K."/>
            <person name="Ball S.L."/>
            <person name="Bradley K.W."/>
            <person name="Asai D.J."/>
            <person name="Bowman C.A."/>
            <person name="Russell D.A."/>
            <person name="Pope W.H."/>
            <person name="Jacobs-Sera D."/>
            <person name="Hendrix R.W."/>
            <person name="Hatfull G.F."/>
        </authorList>
    </citation>
    <scope>NUCLEOTIDE SEQUENCE [LARGE SCALE GENOMIC DNA]</scope>
    <source>
        <strain evidence="11 12">DSM 27648</strain>
    </source>
</reference>
<dbReference type="InterPro" id="IPR017853">
    <property type="entry name" value="GH"/>
</dbReference>
<accession>A0A0K1QCB8</accession>
<dbReference type="GO" id="GO:0004134">
    <property type="term" value="F:4-alpha-glucanotransferase activity"/>
    <property type="evidence" value="ECO:0007669"/>
    <property type="project" value="UniProtKB-EC"/>
</dbReference>
<protein>
    <recommendedName>
        <fullName evidence="4 10">4-alpha-glucanotransferase</fullName>
        <ecNumber evidence="3 10">2.4.1.25</ecNumber>
    </recommendedName>
    <alternativeName>
        <fullName evidence="8 10">Amylomaltase</fullName>
    </alternativeName>
    <alternativeName>
        <fullName evidence="9 10">Disproportionating enzyme</fullName>
    </alternativeName>
</protein>
<dbReference type="NCBIfam" id="TIGR00217">
    <property type="entry name" value="malQ"/>
    <property type="match status" value="1"/>
</dbReference>
<dbReference type="SUPFAM" id="SSF51445">
    <property type="entry name" value="(Trans)glycosidases"/>
    <property type="match status" value="1"/>
</dbReference>
<keyword evidence="7 10" id="KW-0119">Carbohydrate metabolism</keyword>
<keyword evidence="6 10" id="KW-0808">Transferase</keyword>
<evidence type="ECO:0000313" key="11">
    <source>
        <dbReference type="EMBL" id="AKV03426.1"/>
    </source>
</evidence>
<dbReference type="PANTHER" id="PTHR32438">
    <property type="entry name" value="4-ALPHA-GLUCANOTRANSFERASE DPE1, CHLOROPLASTIC/AMYLOPLASTIC"/>
    <property type="match status" value="1"/>
</dbReference>
<dbReference type="EC" id="2.4.1.25" evidence="3 10"/>
<evidence type="ECO:0000256" key="5">
    <source>
        <dbReference type="ARBA" id="ARBA00022676"/>
    </source>
</evidence>
<dbReference type="RefSeq" id="WP_169928446.1">
    <property type="nucleotide sequence ID" value="NZ_CP012333.1"/>
</dbReference>
<dbReference type="Pfam" id="PF02446">
    <property type="entry name" value="Glyco_hydro_77"/>
    <property type="match status" value="1"/>
</dbReference>
<comment type="similarity">
    <text evidence="2 10">Belongs to the disproportionating enzyme family.</text>
</comment>
<organism evidence="11 12">
    <name type="scientific">Labilithrix luteola</name>
    <dbReference type="NCBI Taxonomy" id="1391654"/>
    <lineage>
        <taxon>Bacteria</taxon>
        <taxon>Pseudomonadati</taxon>
        <taxon>Myxococcota</taxon>
        <taxon>Polyangia</taxon>
        <taxon>Polyangiales</taxon>
        <taxon>Labilitrichaceae</taxon>
        <taxon>Labilithrix</taxon>
    </lineage>
</organism>
<sequence length="517" mass="58384">MSRVSGVTIPLFSIRTRADWGIGQITDLPACAAFFLHAGQKLVQVLPAHELAEGETSPYGALSAFALDPIYITIERVSDLDAVEIARTLGDEGHAELERLRKSSRVEYKAVRALKRKALAAAFARFCQRELTTSSERARAFFAFVEHEATWLRDHALYMALRARHDGYGWRTWPDAERDRSPEIVRLALDPKDDGGIGTRILEQMYLQWIAHEQWRAAREEMRALGVALMGDMPFIVGGESADVWANRHQFRSDVTLGAPPDDFAPEGQSWGLPAYDWQAMDKDDLAWLRARAGHAAVLFDRFRIDHVVGFFRQWVRKDGEPGTFDPSGEQNQLARGTKVLSAMRDAAGPGALIAEDLGVIPPFVRETMTRLGLPGYKVLPWERDENFIPRDPRHFPELSVATWSTHDTMPITSWWYALEPWERERLAALDRIPLDLPEGERELALLKLLLSARSDLVLVLANEIVGDKTRINTPGTVNDENWTWRLDRPLEDLGADPSLLARLERIRALVSETNRA</sequence>
<evidence type="ECO:0000256" key="6">
    <source>
        <dbReference type="ARBA" id="ARBA00022679"/>
    </source>
</evidence>
<dbReference type="PATRIC" id="fig|1391654.3.peg.10226"/>
<dbReference type="GO" id="GO:0005975">
    <property type="term" value="P:carbohydrate metabolic process"/>
    <property type="evidence" value="ECO:0007669"/>
    <property type="project" value="InterPro"/>
</dbReference>
<evidence type="ECO:0000256" key="3">
    <source>
        <dbReference type="ARBA" id="ARBA00012560"/>
    </source>
</evidence>
<keyword evidence="5 10" id="KW-0328">Glycosyltransferase</keyword>
<dbReference type="AlphaFoldDB" id="A0A0K1QCB8"/>
<dbReference type="EMBL" id="CP012333">
    <property type="protein sequence ID" value="AKV03426.1"/>
    <property type="molecule type" value="Genomic_DNA"/>
</dbReference>
<evidence type="ECO:0000313" key="12">
    <source>
        <dbReference type="Proteomes" id="UP000064967"/>
    </source>
</evidence>
<evidence type="ECO:0000256" key="4">
    <source>
        <dbReference type="ARBA" id="ARBA00020295"/>
    </source>
</evidence>
<dbReference type="STRING" id="1391654.AKJ09_10089"/>
<evidence type="ECO:0000256" key="8">
    <source>
        <dbReference type="ARBA" id="ARBA00031423"/>
    </source>
</evidence>
<gene>
    <name evidence="11" type="ORF">AKJ09_10089</name>
</gene>
<name>A0A0K1QCB8_9BACT</name>